<feature type="region of interest" description="Disordered" evidence="2">
    <location>
        <begin position="66"/>
        <end position="86"/>
    </location>
</feature>
<dbReference type="Pfam" id="PF25086">
    <property type="entry name" value="DUF7803"/>
    <property type="match status" value="1"/>
</dbReference>
<evidence type="ECO:0000256" key="2">
    <source>
        <dbReference type="SAM" id="MobiDB-lite"/>
    </source>
</evidence>
<reference evidence="4" key="1">
    <citation type="submission" date="2020-06" db="EMBL/GenBank/DDBJ databases">
        <authorList>
            <person name="Li T."/>
            <person name="Hu X."/>
            <person name="Zhang T."/>
            <person name="Song X."/>
            <person name="Zhang H."/>
            <person name="Dai N."/>
            <person name="Sheng W."/>
            <person name="Hou X."/>
            <person name="Wei L."/>
        </authorList>
    </citation>
    <scope>NUCLEOTIDE SEQUENCE</scope>
    <source>
        <strain evidence="4">KEN8</strain>
        <tissue evidence="4">Leaf</tissue>
    </source>
</reference>
<proteinExistence type="predicted"/>
<gene>
    <name evidence="4" type="ORF">Scaly_2556700</name>
</gene>
<feature type="coiled-coil region" evidence="1">
    <location>
        <begin position="38"/>
        <end position="65"/>
    </location>
</feature>
<feature type="domain" description="DUF7803" evidence="3">
    <location>
        <begin position="1"/>
        <end position="39"/>
    </location>
</feature>
<organism evidence="4">
    <name type="scientific">Sesamum calycinum</name>
    <dbReference type="NCBI Taxonomy" id="2727403"/>
    <lineage>
        <taxon>Eukaryota</taxon>
        <taxon>Viridiplantae</taxon>
        <taxon>Streptophyta</taxon>
        <taxon>Embryophyta</taxon>
        <taxon>Tracheophyta</taxon>
        <taxon>Spermatophyta</taxon>
        <taxon>Magnoliopsida</taxon>
        <taxon>eudicotyledons</taxon>
        <taxon>Gunneridae</taxon>
        <taxon>Pentapetalae</taxon>
        <taxon>asterids</taxon>
        <taxon>lamiids</taxon>
        <taxon>Lamiales</taxon>
        <taxon>Pedaliaceae</taxon>
        <taxon>Sesamum</taxon>
    </lineage>
</organism>
<dbReference type="PANTHER" id="PTHR36047">
    <property type="entry name" value="OS01G0191000 PROTEIN"/>
    <property type="match status" value="1"/>
</dbReference>
<evidence type="ECO:0000259" key="3">
    <source>
        <dbReference type="Pfam" id="PF25086"/>
    </source>
</evidence>
<dbReference type="EMBL" id="JACGWM010000115">
    <property type="protein sequence ID" value="KAL0314994.1"/>
    <property type="molecule type" value="Genomic_DNA"/>
</dbReference>
<sequence length="199" mass="21731">MDVDSKPTIEETVLVGADMMIGPHSPLILPEIASDVLEEQAKERCSQLESEATLLERRRLDALKQGKMNQLVNQPPRRDGSSDEDGFCKLSSVSSTHHEIALACWIDVRLNGDSPIAVLGIVRSIVGQKNPCLKLFPAKAFLPRFKPISEESDDLSFQLKGVGLVHMISSYSSIVALSGEISVILLFQIASIELANFAC</sequence>
<dbReference type="PANTHER" id="PTHR36047:SF1">
    <property type="entry name" value="OS01G0191000 PROTEIN"/>
    <property type="match status" value="1"/>
</dbReference>
<protein>
    <recommendedName>
        <fullName evidence="3">DUF7803 domain-containing protein</fullName>
    </recommendedName>
</protein>
<comment type="caution">
    <text evidence="4">The sequence shown here is derived from an EMBL/GenBank/DDBJ whole genome shotgun (WGS) entry which is preliminary data.</text>
</comment>
<dbReference type="InterPro" id="IPR056705">
    <property type="entry name" value="DUF7803"/>
</dbReference>
<dbReference type="AlphaFoldDB" id="A0AAW2L8T6"/>
<accession>A0AAW2L8T6</accession>
<name>A0AAW2L8T6_9LAMI</name>
<evidence type="ECO:0000313" key="4">
    <source>
        <dbReference type="EMBL" id="KAL0314994.1"/>
    </source>
</evidence>
<evidence type="ECO:0000256" key="1">
    <source>
        <dbReference type="SAM" id="Coils"/>
    </source>
</evidence>
<keyword evidence="1" id="KW-0175">Coiled coil</keyword>
<reference evidence="4" key="2">
    <citation type="journal article" date="2024" name="Plant">
        <title>Genomic evolution and insights into agronomic trait innovations of Sesamum species.</title>
        <authorList>
            <person name="Miao H."/>
            <person name="Wang L."/>
            <person name="Qu L."/>
            <person name="Liu H."/>
            <person name="Sun Y."/>
            <person name="Le M."/>
            <person name="Wang Q."/>
            <person name="Wei S."/>
            <person name="Zheng Y."/>
            <person name="Lin W."/>
            <person name="Duan Y."/>
            <person name="Cao H."/>
            <person name="Xiong S."/>
            <person name="Wang X."/>
            <person name="Wei L."/>
            <person name="Li C."/>
            <person name="Ma Q."/>
            <person name="Ju M."/>
            <person name="Zhao R."/>
            <person name="Li G."/>
            <person name="Mu C."/>
            <person name="Tian Q."/>
            <person name="Mei H."/>
            <person name="Zhang T."/>
            <person name="Gao T."/>
            <person name="Zhang H."/>
        </authorList>
    </citation>
    <scope>NUCLEOTIDE SEQUENCE</scope>
    <source>
        <strain evidence="4">KEN8</strain>
    </source>
</reference>